<name>A0A1K1SLG8_9PSEU</name>
<evidence type="ECO:0000256" key="1">
    <source>
        <dbReference type="ARBA" id="ARBA00004651"/>
    </source>
</evidence>
<evidence type="ECO:0000256" key="3">
    <source>
        <dbReference type="ARBA" id="ARBA00022475"/>
    </source>
</evidence>
<dbReference type="InterPro" id="IPR020846">
    <property type="entry name" value="MFS_dom"/>
</dbReference>
<feature type="transmembrane region" description="Helical" evidence="7">
    <location>
        <begin position="96"/>
        <end position="116"/>
    </location>
</feature>
<feature type="transmembrane region" description="Helical" evidence="7">
    <location>
        <begin position="321"/>
        <end position="339"/>
    </location>
</feature>
<dbReference type="Gene3D" id="1.20.1720.10">
    <property type="entry name" value="Multidrug resistance protein D"/>
    <property type="match status" value="1"/>
</dbReference>
<keyword evidence="6 7" id="KW-0472">Membrane</keyword>
<dbReference type="CDD" id="cd17321">
    <property type="entry name" value="MFS_MMR_MDR_like"/>
    <property type="match status" value="1"/>
</dbReference>
<evidence type="ECO:0000256" key="7">
    <source>
        <dbReference type="SAM" id="Phobius"/>
    </source>
</evidence>
<evidence type="ECO:0000256" key="5">
    <source>
        <dbReference type="ARBA" id="ARBA00022989"/>
    </source>
</evidence>
<evidence type="ECO:0000256" key="2">
    <source>
        <dbReference type="ARBA" id="ARBA00022448"/>
    </source>
</evidence>
<feature type="transmembrane region" description="Helical" evidence="7">
    <location>
        <begin position="430"/>
        <end position="448"/>
    </location>
</feature>
<dbReference type="PROSITE" id="PS00216">
    <property type="entry name" value="SUGAR_TRANSPORT_1"/>
    <property type="match status" value="1"/>
</dbReference>
<dbReference type="Pfam" id="PF07690">
    <property type="entry name" value="MFS_1"/>
    <property type="match status" value="1"/>
</dbReference>
<comment type="subcellular location">
    <subcellularLocation>
        <location evidence="1">Cell membrane</location>
        <topology evidence="1">Multi-pass membrane protein</topology>
    </subcellularLocation>
</comment>
<dbReference type="Proteomes" id="UP000182740">
    <property type="component" value="Unassembled WGS sequence"/>
</dbReference>
<dbReference type="InterPro" id="IPR011701">
    <property type="entry name" value="MFS"/>
</dbReference>
<dbReference type="AlphaFoldDB" id="A0A1K1SLG8"/>
<dbReference type="EMBL" id="FPJG01000006">
    <property type="protein sequence ID" value="SFW85036.1"/>
    <property type="molecule type" value="Genomic_DNA"/>
</dbReference>
<feature type="transmembrane region" description="Helical" evidence="7">
    <location>
        <begin position="291"/>
        <end position="309"/>
    </location>
</feature>
<keyword evidence="5 7" id="KW-1133">Transmembrane helix</keyword>
<gene>
    <name evidence="9" type="ORF">SAMN04489730_6023</name>
</gene>
<reference evidence="10" key="1">
    <citation type="submission" date="2016-11" db="EMBL/GenBank/DDBJ databases">
        <authorList>
            <person name="Varghese N."/>
            <person name="Submissions S."/>
        </authorList>
    </citation>
    <scope>NUCLEOTIDE SEQUENCE [LARGE SCALE GENOMIC DNA]</scope>
    <source>
        <strain evidence="10">DSM 44671</strain>
    </source>
</reference>
<evidence type="ECO:0000259" key="8">
    <source>
        <dbReference type="PROSITE" id="PS50850"/>
    </source>
</evidence>
<feature type="transmembrane region" description="Helical" evidence="7">
    <location>
        <begin position="255"/>
        <end position="279"/>
    </location>
</feature>
<proteinExistence type="predicted"/>
<evidence type="ECO:0000256" key="6">
    <source>
        <dbReference type="ARBA" id="ARBA00023136"/>
    </source>
</evidence>
<feature type="domain" description="Major facilitator superfamily (MFS) profile" evidence="8">
    <location>
        <begin position="5"/>
        <end position="452"/>
    </location>
</feature>
<evidence type="ECO:0000313" key="9">
    <source>
        <dbReference type="EMBL" id="SFW85036.1"/>
    </source>
</evidence>
<dbReference type="PANTHER" id="PTHR42718:SF46">
    <property type="entry name" value="BLR6921 PROTEIN"/>
    <property type="match status" value="1"/>
</dbReference>
<evidence type="ECO:0000313" key="10">
    <source>
        <dbReference type="Proteomes" id="UP000182740"/>
    </source>
</evidence>
<dbReference type="GO" id="GO:0005886">
    <property type="term" value="C:plasma membrane"/>
    <property type="evidence" value="ECO:0007669"/>
    <property type="project" value="UniProtKB-SubCell"/>
</dbReference>
<keyword evidence="3" id="KW-1003">Cell membrane</keyword>
<dbReference type="SUPFAM" id="SSF103473">
    <property type="entry name" value="MFS general substrate transporter"/>
    <property type="match status" value="1"/>
</dbReference>
<feature type="transmembrane region" description="Helical" evidence="7">
    <location>
        <begin position="216"/>
        <end position="235"/>
    </location>
</feature>
<keyword evidence="2" id="KW-0813">Transport</keyword>
<organism evidence="9 10">
    <name type="scientific">Amycolatopsis australiensis</name>
    <dbReference type="NCBI Taxonomy" id="546364"/>
    <lineage>
        <taxon>Bacteria</taxon>
        <taxon>Bacillati</taxon>
        <taxon>Actinomycetota</taxon>
        <taxon>Actinomycetes</taxon>
        <taxon>Pseudonocardiales</taxon>
        <taxon>Pseudonocardiaceae</taxon>
        <taxon>Amycolatopsis</taxon>
    </lineage>
</organism>
<keyword evidence="10" id="KW-1185">Reference proteome</keyword>
<dbReference type="InterPro" id="IPR005829">
    <property type="entry name" value="Sugar_transporter_CS"/>
</dbReference>
<feature type="transmembrane region" description="Helical" evidence="7">
    <location>
        <begin position="40"/>
        <end position="59"/>
    </location>
</feature>
<accession>A0A1K1SLG8</accession>
<dbReference type="PANTHER" id="PTHR42718">
    <property type="entry name" value="MAJOR FACILITATOR SUPERFAMILY MULTIDRUG TRANSPORTER MFSC"/>
    <property type="match status" value="1"/>
</dbReference>
<feature type="transmembrane region" description="Helical" evidence="7">
    <location>
        <begin position="351"/>
        <end position="370"/>
    </location>
</feature>
<feature type="transmembrane region" description="Helical" evidence="7">
    <location>
        <begin position="157"/>
        <end position="179"/>
    </location>
</feature>
<dbReference type="InterPro" id="IPR036259">
    <property type="entry name" value="MFS_trans_sf"/>
</dbReference>
<feature type="transmembrane region" description="Helical" evidence="7">
    <location>
        <begin position="391"/>
        <end position="410"/>
    </location>
</feature>
<protein>
    <submittedName>
        <fullName evidence="9">Major Facilitator Superfamily protein</fullName>
    </submittedName>
</protein>
<dbReference type="OrthoDB" id="3218494at2"/>
<dbReference type="GO" id="GO:0022857">
    <property type="term" value="F:transmembrane transporter activity"/>
    <property type="evidence" value="ECO:0007669"/>
    <property type="project" value="InterPro"/>
</dbReference>
<feature type="transmembrane region" description="Helical" evidence="7">
    <location>
        <begin position="191"/>
        <end position="210"/>
    </location>
</feature>
<dbReference type="PROSITE" id="PS50850">
    <property type="entry name" value="MFS"/>
    <property type="match status" value="1"/>
</dbReference>
<evidence type="ECO:0000256" key="4">
    <source>
        <dbReference type="ARBA" id="ARBA00022692"/>
    </source>
</evidence>
<keyword evidence="4 7" id="KW-0812">Transmembrane</keyword>
<feature type="transmembrane region" description="Helical" evidence="7">
    <location>
        <begin position="71"/>
        <end position="90"/>
    </location>
</feature>
<feature type="transmembrane region" description="Helical" evidence="7">
    <location>
        <begin position="128"/>
        <end position="151"/>
    </location>
</feature>
<sequence>MTGRTLVIIALGAFVTTLDNTIVAAGAPSIAADFGLGLGALQWVALGYMLPFAGLLPVAGRLVDRWGRRPTLSAGLLAFGAGAAAGGVAGSAGLLVAARVLQGTAAAFLVPGLLSLLRSNLGTRGRTLGAAVWTASLAAALALGPALGGLLSEYLGWGWIFFANLPFVAVMLVLLPSTVPRVRDPDGPRPPVASMAVVTASLVLLTAALAELGDHLRAGIALLAAGSALGGWFVLRERRAPARLVPAALTGNRVFTGSLAVQVLWGLGISGIVFFTPLLHQEFLGLGPVRAGLPLAAVAVAVAAAAPLVPRAVTAFGPHRTVAAGLAVVAAGLGALAVVNHVPALGPRLPALVLIGAGSAFTTPSTSHALDVVAQRHSGTASGLLTASRELASALGVALIGAVLTAVRAVRLGSGAPAGEALADGYTAGLLAAAAATLAGALLALRVSRVIPPRSRRRVTNTRCRNSFAREHAESPD</sequence>
<dbReference type="STRING" id="546364.SAMN04489730_6023"/>
<dbReference type="RefSeq" id="WP_143168672.1">
    <property type="nucleotide sequence ID" value="NZ_FPJG01000006.1"/>
</dbReference>
<dbReference type="Gene3D" id="1.20.1250.20">
    <property type="entry name" value="MFS general substrate transporter like domains"/>
    <property type="match status" value="1"/>
</dbReference>